<comment type="caution">
    <text evidence="2">The sequence shown here is derived from an EMBL/GenBank/DDBJ whole genome shotgun (WGS) entry which is preliminary data.</text>
</comment>
<proteinExistence type="predicted"/>
<evidence type="ECO:0000256" key="1">
    <source>
        <dbReference type="SAM" id="MobiDB-lite"/>
    </source>
</evidence>
<reference evidence="2 3" key="1">
    <citation type="journal article" date="2019" name="Nat. Ecol. Evol.">
        <title>Megaphylogeny resolves global patterns of mushroom evolution.</title>
        <authorList>
            <person name="Varga T."/>
            <person name="Krizsan K."/>
            <person name="Foldi C."/>
            <person name="Dima B."/>
            <person name="Sanchez-Garcia M."/>
            <person name="Sanchez-Ramirez S."/>
            <person name="Szollosi G.J."/>
            <person name="Szarkandi J.G."/>
            <person name="Papp V."/>
            <person name="Albert L."/>
            <person name="Andreopoulos W."/>
            <person name="Angelini C."/>
            <person name="Antonin V."/>
            <person name="Barry K.W."/>
            <person name="Bougher N.L."/>
            <person name="Buchanan P."/>
            <person name="Buyck B."/>
            <person name="Bense V."/>
            <person name="Catcheside P."/>
            <person name="Chovatia M."/>
            <person name="Cooper J."/>
            <person name="Damon W."/>
            <person name="Desjardin D."/>
            <person name="Finy P."/>
            <person name="Geml J."/>
            <person name="Haridas S."/>
            <person name="Hughes K."/>
            <person name="Justo A."/>
            <person name="Karasinski D."/>
            <person name="Kautmanova I."/>
            <person name="Kiss B."/>
            <person name="Kocsube S."/>
            <person name="Kotiranta H."/>
            <person name="LaButti K.M."/>
            <person name="Lechner B.E."/>
            <person name="Liimatainen K."/>
            <person name="Lipzen A."/>
            <person name="Lukacs Z."/>
            <person name="Mihaltcheva S."/>
            <person name="Morgado L.N."/>
            <person name="Niskanen T."/>
            <person name="Noordeloos M.E."/>
            <person name="Ohm R.A."/>
            <person name="Ortiz-Santana B."/>
            <person name="Ovrebo C."/>
            <person name="Racz N."/>
            <person name="Riley R."/>
            <person name="Savchenko A."/>
            <person name="Shiryaev A."/>
            <person name="Soop K."/>
            <person name="Spirin V."/>
            <person name="Szebenyi C."/>
            <person name="Tomsovsky M."/>
            <person name="Tulloss R.E."/>
            <person name="Uehling J."/>
            <person name="Grigoriev I.V."/>
            <person name="Vagvolgyi C."/>
            <person name="Papp T."/>
            <person name="Martin F.M."/>
            <person name="Miettinen O."/>
            <person name="Hibbett D.S."/>
            <person name="Nagy L.G."/>
        </authorList>
    </citation>
    <scope>NUCLEOTIDE SEQUENCE [LARGE SCALE GENOMIC DNA]</scope>
    <source>
        <strain evidence="2 3">FP101781</strain>
    </source>
</reference>
<sequence length="98" mass="10851">MTKSHLKGGCPEGGLDANKSRTQAKRCHPSGELVSPQRSPSYLASYVKVFATWDTDVNEVAKGAGIRFHYPIEHCSRIWAISNQFPRTLCVFSKNVKG</sequence>
<organism evidence="2 3">
    <name type="scientific">Coprinellus micaceus</name>
    <name type="common">Glistening ink-cap mushroom</name>
    <name type="synonym">Coprinus micaceus</name>
    <dbReference type="NCBI Taxonomy" id="71717"/>
    <lineage>
        <taxon>Eukaryota</taxon>
        <taxon>Fungi</taxon>
        <taxon>Dikarya</taxon>
        <taxon>Basidiomycota</taxon>
        <taxon>Agaricomycotina</taxon>
        <taxon>Agaricomycetes</taxon>
        <taxon>Agaricomycetidae</taxon>
        <taxon>Agaricales</taxon>
        <taxon>Agaricineae</taxon>
        <taxon>Psathyrellaceae</taxon>
        <taxon>Coprinellus</taxon>
    </lineage>
</organism>
<evidence type="ECO:0000313" key="3">
    <source>
        <dbReference type="Proteomes" id="UP000298030"/>
    </source>
</evidence>
<name>A0A4Y7SR57_COPMI</name>
<dbReference type="EMBL" id="QPFP01000068">
    <property type="protein sequence ID" value="TEB24347.1"/>
    <property type="molecule type" value="Genomic_DNA"/>
</dbReference>
<dbReference type="Proteomes" id="UP000298030">
    <property type="component" value="Unassembled WGS sequence"/>
</dbReference>
<accession>A0A4Y7SR57</accession>
<keyword evidence="3" id="KW-1185">Reference proteome</keyword>
<gene>
    <name evidence="2" type="ORF">FA13DRAFT_1739379</name>
</gene>
<evidence type="ECO:0000313" key="2">
    <source>
        <dbReference type="EMBL" id="TEB24347.1"/>
    </source>
</evidence>
<protein>
    <submittedName>
        <fullName evidence="2">Uncharacterized protein</fullName>
    </submittedName>
</protein>
<feature type="region of interest" description="Disordered" evidence="1">
    <location>
        <begin position="1"/>
        <end position="38"/>
    </location>
</feature>
<dbReference type="AlphaFoldDB" id="A0A4Y7SR57"/>